<evidence type="ECO:0000256" key="2">
    <source>
        <dbReference type="SAM" id="Phobius"/>
    </source>
</evidence>
<proteinExistence type="predicted"/>
<evidence type="ECO:0000313" key="5">
    <source>
        <dbReference type="Proteomes" id="UP000193781"/>
    </source>
</evidence>
<feature type="compositionally biased region" description="Polar residues" evidence="1">
    <location>
        <begin position="330"/>
        <end position="342"/>
    </location>
</feature>
<comment type="caution">
    <text evidence="4">The sequence shown here is derived from an EMBL/GenBank/DDBJ whole genome shotgun (WGS) entry which is preliminary data.</text>
</comment>
<dbReference type="AlphaFoldDB" id="A0A1X1ZXU6"/>
<evidence type="ECO:0000256" key="1">
    <source>
        <dbReference type="SAM" id="MobiDB-lite"/>
    </source>
</evidence>
<feature type="region of interest" description="Disordered" evidence="1">
    <location>
        <begin position="330"/>
        <end position="442"/>
    </location>
</feature>
<keyword evidence="5" id="KW-1185">Reference proteome</keyword>
<keyword evidence="2" id="KW-1133">Transmembrane helix</keyword>
<gene>
    <name evidence="4" type="ORF">AWC17_26620</name>
</gene>
<protein>
    <recommendedName>
        <fullName evidence="3">DUF7159 domain-containing protein</fullName>
    </recommendedName>
</protein>
<feature type="compositionally biased region" description="Low complexity" evidence="1">
    <location>
        <begin position="407"/>
        <end position="422"/>
    </location>
</feature>
<keyword evidence="2" id="KW-0472">Membrane</keyword>
<accession>A0A1X1ZXU6</accession>
<evidence type="ECO:0000259" key="3">
    <source>
        <dbReference type="Pfam" id="PF23717"/>
    </source>
</evidence>
<feature type="compositionally biased region" description="Pro residues" evidence="1">
    <location>
        <begin position="423"/>
        <end position="442"/>
    </location>
</feature>
<dbReference type="Pfam" id="PF23717">
    <property type="entry name" value="DUF7159"/>
    <property type="match status" value="1"/>
</dbReference>
<dbReference type="PRINTS" id="PR01217">
    <property type="entry name" value="PRICHEXTENSN"/>
</dbReference>
<organism evidence="4 5">
    <name type="scientific">Mycobacterium nebraskense</name>
    <dbReference type="NCBI Taxonomy" id="244292"/>
    <lineage>
        <taxon>Bacteria</taxon>
        <taxon>Bacillati</taxon>
        <taxon>Actinomycetota</taxon>
        <taxon>Actinomycetes</taxon>
        <taxon>Mycobacteriales</taxon>
        <taxon>Mycobacteriaceae</taxon>
        <taxon>Mycobacterium</taxon>
    </lineage>
</organism>
<feature type="transmembrane region" description="Helical" evidence="2">
    <location>
        <begin position="302"/>
        <end position="325"/>
    </location>
</feature>
<feature type="compositionally biased region" description="Low complexity" evidence="1">
    <location>
        <begin position="379"/>
        <end position="397"/>
    </location>
</feature>
<name>A0A1X1ZXU6_9MYCO</name>
<feature type="domain" description="DUF7159" evidence="3">
    <location>
        <begin position="1"/>
        <end position="225"/>
    </location>
</feature>
<evidence type="ECO:0000313" key="4">
    <source>
        <dbReference type="EMBL" id="ORW30234.1"/>
    </source>
</evidence>
<dbReference type="RefSeq" id="WP_167385549.1">
    <property type="nucleotide sequence ID" value="NZ_LQPH01000050.1"/>
</dbReference>
<dbReference type="EMBL" id="LQPH01000050">
    <property type="protein sequence ID" value="ORW30234.1"/>
    <property type="molecule type" value="Genomic_DNA"/>
</dbReference>
<keyword evidence="2" id="KW-0812">Transmembrane</keyword>
<reference evidence="4 5" key="1">
    <citation type="submission" date="2016-01" db="EMBL/GenBank/DDBJ databases">
        <title>The new phylogeny of the genus Mycobacterium.</title>
        <authorList>
            <person name="Tarcisio F."/>
            <person name="Conor M."/>
            <person name="Antonella G."/>
            <person name="Elisabetta G."/>
            <person name="Giulia F.S."/>
            <person name="Sara T."/>
            <person name="Anna F."/>
            <person name="Clotilde B."/>
            <person name="Roberto B."/>
            <person name="Veronica D.S."/>
            <person name="Fabio R."/>
            <person name="Monica P."/>
            <person name="Olivier J."/>
            <person name="Enrico T."/>
            <person name="Nicola S."/>
        </authorList>
    </citation>
    <scope>NUCLEOTIDE SEQUENCE [LARGE SCALE GENOMIC DNA]</scope>
    <source>
        <strain evidence="4 5">DSM 44803</strain>
    </source>
</reference>
<dbReference type="Proteomes" id="UP000193781">
    <property type="component" value="Unassembled WGS sequence"/>
</dbReference>
<feature type="compositionally biased region" description="Pro residues" evidence="1">
    <location>
        <begin position="347"/>
        <end position="378"/>
    </location>
</feature>
<dbReference type="InterPro" id="IPR055583">
    <property type="entry name" value="DUF7159"/>
</dbReference>
<sequence length="442" mass="44046">MAPTAVQMVLIEGENADGVTVDQDNFEIRANGDSTPSAGADRVISAILGTREGAAEGGYQLLSTGVTYSDPLDAAALREALANRKIENVMLVSAFLAAAALAQTVGNATGYAHTALLFVQPDTATLAVVDTADGSIADVHRRPLPEDDDEAMAELVRLVSGAQGLNTHPDGVFVIGSGVDVPLIKPALETATSLPVNAPEEPEAALARGAALASANAPLFASSTAALAYAQDPDTGALDPYAIAPAYIPAAGTTGLGEGDVAYSAVADDKPDAYPAGGDKDFLTGAFADISAGRHEQARKSFWLPGSALIAVFVVGVVALVIALATSVRPTVDQQPGPGQNLVTPTKPAPPMPATPTPPPAASAPVAPAPTPAAPAPEAPEVSAPTPAAPAPEASAPVPAPVPVAPIPTRAPVAPIPTRAPVAPVPAPVPVAPVPVAPPAPP</sequence>
<feature type="non-terminal residue" evidence="4">
    <location>
        <position position="442"/>
    </location>
</feature>